<keyword evidence="1" id="KW-0472">Membrane</keyword>
<dbReference type="FunFam" id="1.20.1250.10:FF:000056">
    <property type="entry name" value="Colony-stimulating factor 1b (macrophage)"/>
    <property type="match status" value="1"/>
</dbReference>
<accession>A0A556U261</accession>
<sequence length="292" mass="32600">MPEVCTVYVPCCSVGFTDKLSKAMNTDVYDECGSSVWLGKSTGMRSWILMCLNASKCRVLLSPAGTISQMNRYTSAHLLHHSQINNQLRNSCSISYMFIEKKHLNSVCYVKAALPRVLDLLSAHFRYSRGSENALSVLSLQNLIHNIYSQHCVPPLNEELEESPVVFLKQFTDSPVQALQRAEEVLDLYLQLITQTHTALDWSCSMEYSYTYTTFVITELPSTHSTEAILVMLGQNEQNSSVLSFYKLGFIVLAVIGGIVLLIAVFCLIRKKVGSPEVFGGHDVYVIAALDH</sequence>
<dbReference type="GO" id="GO:0005125">
    <property type="term" value="F:cytokine activity"/>
    <property type="evidence" value="ECO:0007669"/>
    <property type="project" value="InterPro"/>
</dbReference>
<dbReference type="PANTHER" id="PTHR10058">
    <property type="entry name" value="MACROPHAGE COLONY STIMULATING FACTOR"/>
    <property type="match status" value="1"/>
</dbReference>
<gene>
    <name evidence="2" type="ORF">Baya_7581</name>
</gene>
<name>A0A556U261_BAGYA</name>
<evidence type="ECO:0000313" key="3">
    <source>
        <dbReference type="Proteomes" id="UP000319801"/>
    </source>
</evidence>
<reference evidence="2 3" key="1">
    <citation type="journal article" date="2019" name="Genome Biol. Evol.">
        <title>Whole-Genome Sequencing of the Giant Devil Catfish, Bagarius yarrelli.</title>
        <authorList>
            <person name="Jiang W."/>
            <person name="Lv Y."/>
            <person name="Cheng L."/>
            <person name="Yang K."/>
            <person name="Chao B."/>
            <person name="Wang X."/>
            <person name="Li Y."/>
            <person name="Pan X."/>
            <person name="You X."/>
            <person name="Zhang Y."/>
            <person name="Yang J."/>
            <person name="Li J."/>
            <person name="Zhang X."/>
            <person name="Liu S."/>
            <person name="Sun C."/>
            <person name="Yang J."/>
            <person name="Shi Q."/>
        </authorList>
    </citation>
    <scope>NUCLEOTIDE SEQUENCE [LARGE SCALE GENOMIC DNA]</scope>
    <source>
        <strain evidence="2">JWS20170419001</strain>
        <tissue evidence="2">Muscle</tissue>
    </source>
</reference>
<dbReference type="GO" id="GO:0005615">
    <property type="term" value="C:extracellular space"/>
    <property type="evidence" value="ECO:0007669"/>
    <property type="project" value="TreeGrafter"/>
</dbReference>
<protein>
    <submittedName>
        <fullName evidence="2">Macrophage colony-stimulating factor 1</fullName>
    </submittedName>
</protein>
<feature type="transmembrane region" description="Helical" evidence="1">
    <location>
        <begin position="245"/>
        <end position="269"/>
    </location>
</feature>
<keyword evidence="1" id="KW-0812">Transmembrane</keyword>
<dbReference type="EMBL" id="VCAZ01000039">
    <property type="protein sequence ID" value="TSL97326.1"/>
    <property type="molecule type" value="Genomic_DNA"/>
</dbReference>
<comment type="caution">
    <text evidence="2">The sequence shown here is derived from an EMBL/GenBank/DDBJ whole genome shotgun (WGS) entry which is preliminary data.</text>
</comment>
<dbReference type="Gene3D" id="1.20.1250.10">
    <property type="match status" value="1"/>
</dbReference>
<dbReference type="PANTHER" id="PTHR10058:SF0">
    <property type="entry name" value="MACROPHAGE COLONY-STIMULATING FACTOR 1"/>
    <property type="match status" value="1"/>
</dbReference>
<dbReference type="Proteomes" id="UP000319801">
    <property type="component" value="Unassembled WGS sequence"/>
</dbReference>
<dbReference type="OrthoDB" id="8593133at2759"/>
<dbReference type="GO" id="GO:0008083">
    <property type="term" value="F:growth factor activity"/>
    <property type="evidence" value="ECO:0007669"/>
    <property type="project" value="InterPro"/>
</dbReference>
<keyword evidence="3" id="KW-1185">Reference proteome</keyword>
<evidence type="ECO:0000313" key="2">
    <source>
        <dbReference type="EMBL" id="TSL97326.1"/>
    </source>
</evidence>
<proteinExistence type="predicted"/>
<dbReference type="Pfam" id="PF05337">
    <property type="entry name" value="CSF-1"/>
    <property type="match status" value="1"/>
</dbReference>
<evidence type="ECO:0000256" key="1">
    <source>
        <dbReference type="SAM" id="Phobius"/>
    </source>
</evidence>
<dbReference type="InterPro" id="IPR009079">
    <property type="entry name" value="4_helix_cytokine-like_core"/>
</dbReference>
<dbReference type="SUPFAM" id="SSF47266">
    <property type="entry name" value="4-helical cytokines"/>
    <property type="match status" value="1"/>
</dbReference>
<dbReference type="AlphaFoldDB" id="A0A556U261"/>
<dbReference type="GO" id="GO:0016020">
    <property type="term" value="C:membrane"/>
    <property type="evidence" value="ECO:0007669"/>
    <property type="project" value="InterPro"/>
</dbReference>
<dbReference type="InterPro" id="IPR008001">
    <property type="entry name" value="MCSF-1"/>
</dbReference>
<organism evidence="2 3">
    <name type="scientific">Bagarius yarrelli</name>
    <name type="common">Goonch</name>
    <name type="synonym">Bagrus yarrelli</name>
    <dbReference type="NCBI Taxonomy" id="175774"/>
    <lineage>
        <taxon>Eukaryota</taxon>
        <taxon>Metazoa</taxon>
        <taxon>Chordata</taxon>
        <taxon>Craniata</taxon>
        <taxon>Vertebrata</taxon>
        <taxon>Euteleostomi</taxon>
        <taxon>Actinopterygii</taxon>
        <taxon>Neopterygii</taxon>
        <taxon>Teleostei</taxon>
        <taxon>Ostariophysi</taxon>
        <taxon>Siluriformes</taxon>
        <taxon>Sisoridae</taxon>
        <taxon>Sisorinae</taxon>
        <taxon>Bagarius</taxon>
    </lineage>
</organism>
<keyword evidence="1" id="KW-1133">Transmembrane helix</keyword>